<reference evidence="1" key="1">
    <citation type="submission" date="2024-03" db="EMBL/GenBank/DDBJ databases">
        <title>Diverse circular DNA viruses in blood, oral, and fecal samples of captive lemurs.</title>
        <authorList>
            <person name="Paietta E.N."/>
            <person name="Kraberger S."/>
            <person name="Lund M.C."/>
            <person name="Custer J.M."/>
            <person name="Vargas K.M."/>
            <person name="Ehmke E.E."/>
            <person name="Yoder A.D."/>
            <person name="Varsani A."/>
        </authorList>
    </citation>
    <scope>NUCLEOTIDE SEQUENCE</scope>
    <source>
        <strain evidence="1">Duke_28FS_2</strain>
    </source>
</reference>
<accession>A0AAU8B8M3</accession>
<proteinExistence type="predicted"/>
<organism evidence="1">
    <name type="scientific">Dulem virus 33</name>
    <dbReference type="NCBI Taxonomy" id="3145751"/>
    <lineage>
        <taxon>Viruses</taxon>
        <taxon>Duplodnaviria</taxon>
        <taxon>Heunggongvirae</taxon>
        <taxon>Uroviricota</taxon>
        <taxon>Caudoviricetes</taxon>
    </lineage>
</organism>
<sequence length="127" mass="14072">MGILTMTEEYAYYLCETAVAPWVERCAPDQAPAHSRDPAEMIARCLSCPKPDCKSGECIYAPERAGKRRRANQHRAAQPQADAITRRVADMILAGWRDAPLARELGITVDALMDAKRQAVKCGLLTR</sequence>
<protein>
    <submittedName>
        <fullName evidence="1">Uncharacterized protein</fullName>
    </submittedName>
</protein>
<name>A0AAU8B8M3_9CAUD</name>
<dbReference type="EMBL" id="PP511792">
    <property type="protein sequence ID" value="XCD07607.1"/>
    <property type="molecule type" value="Genomic_DNA"/>
</dbReference>
<evidence type="ECO:0000313" key="1">
    <source>
        <dbReference type="EMBL" id="XCD07607.1"/>
    </source>
</evidence>